<keyword evidence="1" id="KW-1133">Transmembrane helix</keyword>
<feature type="non-terminal residue" evidence="2">
    <location>
        <position position="1"/>
    </location>
</feature>
<protein>
    <recommendedName>
        <fullName evidence="3">O-antigen polymerase</fullName>
    </recommendedName>
</protein>
<organism evidence="2">
    <name type="scientific">marine sediment metagenome</name>
    <dbReference type="NCBI Taxonomy" id="412755"/>
    <lineage>
        <taxon>unclassified sequences</taxon>
        <taxon>metagenomes</taxon>
        <taxon>ecological metagenomes</taxon>
    </lineage>
</organism>
<evidence type="ECO:0008006" key="3">
    <source>
        <dbReference type="Google" id="ProtNLM"/>
    </source>
</evidence>
<feature type="transmembrane region" description="Helical" evidence="1">
    <location>
        <begin position="67"/>
        <end position="86"/>
    </location>
</feature>
<feature type="transmembrane region" description="Helical" evidence="1">
    <location>
        <begin position="107"/>
        <end position="125"/>
    </location>
</feature>
<sequence length="170" mass="19406">QIPEIGERFFVEEGFVSSSGGARVQAWVLMLKWFITHPLAWLIGIGLGNWQLVISPEIHFNAAHNNYIHFLIEGGIFGLTFFLIALGMAVKHTYQVSRYPVLGISRWGQAMFTVMVFWLVCALSQENFVPSPSFGSILSFFLFLMGVTFWAKQYVDERSLILTEYEFVEP</sequence>
<evidence type="ECO:0000256" key="1">
    <source>
        <dbReference type="SAM" id="Phobius"/>
    </source>
</evidence>
<keyword evidence="1" id="KW-0472">Membrane</keyword>
<keyword evidence="1" id="KW-0812">Transmembrane</keyword>
<dbReference type="EMBL" id="BARU01014134">
    <property type="protein sequence ID" value="GAH31453.1"/>
    <property type="molecule type" value="Genomic_DNA"/>
</dbReference>
<evidence type="ECO:0000313" key="2">
    <source>
        <dbReference type="EMBL" id="GAH31453.1"/>
    </source>
</evidence>
<accession>X1GEM3</accession>
<gene>
    <name evidence="2" type="ORF">S03H2_25127</name>
</gene>
<comment type="caution">
    <text evidence="2">The sequence shown here is derived from an EMBL/GenBank/DDBJ whole genome shotgun (WGS) entry which is preliminary data.</text>
</comment>
<reference evidence="2" key="1">
    <citation type="journal article" date="2014" name="Front. Microbiol.">
        <title>High frequency of phylogenetically diverse reductive dehalogenase-homologous genes in deep subseafloor sedimentary metagenomes.</title>
        <authorList>
            <person name="Kawai M."/>
            <person name="Futagami T."/>
            <person name="Toyoda A."/>
            <person name="Takaki Y."/>
            <person name="Nishi S."/>
            <person name="Hori S."/>
            <person name="Arai W."/>
            <person name="Tsubouchi T."/>
            <person name="Morono Y."/>
            <person name="Uchiyama I."/>
            <person name="Ito T."/>
            <person name="Fujiyama A."/>
            <person name="Inagaki F."/>
            <person name="Takami H."/>
        </authorList>
    </citation>
    <scope>NUCLEOTIDE SEQUENCE</scope>
    <source>
        <strain evidence="2">Expedition CK06-06</strain>
    </source>
</reference>
<name>X1GEM3_9ZZZZ</name>
<feature type="non-terminal residue" evidence="2">
    <location>
        <position position="170"/>
    </location>
</feature>
<feature type="transmembrane region" description="Helical" evidence="1">
    <location>
        <begin position="131"/>
        <end position="151"/>
    </location>
</feature>
<dbReference type="AlphaFoldDB" id="X1GEM3"/>
<feature type="transmembrane region" description="Helical" evidence="1">
    <location>
        <begin position="26"/>
        <end position="47"/>
    </location>
</feature>
<proteinExistence type="predicted"/>